<dbReference type="EC" id="3.1.-.-" evidence="7"/>
<comment type="caution">
    <text evidence="9">The sequence shown here is derived from an EMBL/GenBank/DDBJ whole genome shotgun (WGS) entry which is preliminary data.</text>
</comment>
<protein>
    <recommendedName>
        <fullName evidence="7">Ribonuclease VapC</fullName>
        <shortName evidence="7">RNase VapC</shortName>
        <ecNumber evidence="7">3.1.-.-</ecNumber>
    </recommendedName>
    <alternativeName>
        <fullName evidence="7">Toxin VapC</fullName>
    </alternativeName>
</protein>
<evidence type="ECO:0000313" key="9">
    <source>
        <dbReference type="EMBL" id="EUA17565.1"/>
    </source>
</evidence>
<dbReference type="PATRIC" id="fig|1299334.3.peg.8123"/>
<name>X7ZG56_MYCXE</name>
<keyword evidence="7" id="KW-0800">Toxin</keyword>
<dbReference type="GO" id="GO:0016787">
    <property type="term" value="F:hydrolase activity"/>
    <property type="evidence" value="ECO:0007669"/>
    <property type="project" value="UniProtKB-KW"/>
</dbReference>
<comment type="caution">
    <text evidence="7">Lacks conserved residue(s) required for the propagation of feature annotation.</text>
</comment>
<dbReference type="Pfam" id="PF01850">
    <property type="entry name" value="PIN"/>
    <property type="match status" value="1"/>
</dbReference>
<evidence type="ECO:0000256" key="2">
    <source>
        <dbReference type="ARBA" id="ARBA00022649"/>
    </source>
</evidence>
<proteinExistence type="inferred from homology"/>
<dbReference type="SUPFAM" id="SSF88723">
    <property type="entry name" value="PIN domain-like"/>
    <property type="match status" value="1"/>
</dbReference>
<keyword evidence="4 7" id="KW-0479">Metal-binding</keyword>
<dbReference type="InterPro" id="IPR029060">
    <property type="entry name" value="PIN-like_dom_sf"/>
</dbReference>
<comment type="cofactor">
    <cofactor evidence="1 7">
        <name>Mg(2+)</name>
        <dbReference type="ChEBI" id="CHEBI:18420"/>
    </cofactor>
</comment>
<comment type="function">
    <text evidence="7">Toxic component of a toxin-antitoxin (TA) system. An RNase.</text>
</comment>
<dbReference type="AlphaFoldDB" id="X7ZG56"/>
<evidence type="ECO:0000256" key="1">
    <source>
        <dbReference type="ARBA" id="ARBA00001946"/>
    </source>
</evidence>
<keyword evidence="5 7" id="KW-0378">Hydrolase</keyword>
<dbReference type="GO" id="GO:0090729">
    <property type="term" value="F:toxin activity"/>
    <property type="evidence" value="ECO:0007669"/>
    <property type="project" value="UniProtKB-KW"/>
</dbReference>
<sequence>MGFPGDCSFGIPASSFPRSGASGISRAFHTSALTKLLIAEHKTPELRTWLTTQNDQGEFAATSALSRVELMRVVARYGEPGQAERARYLLDGLDILPITEPVITLAETIGPATLRSLDALHLAAAAQINRELTAFVTYDHRLRDGCREVGFTTASPGCSEAFRVTTWW</sequence>
<keyword evidence="3 7" id="KW-0540">Nuclease</keyword>
<evidence type="ECO:0000256" key="6">
    <source>
        <dbReference type="ARBA" id="ARBA00022842"/>
    </source>
</evidence>
<dbReference type="InterPro" id="IPR022907">
    <property type="entry name" value="VapC_family"/>
</dbReference>
<evidence type="ECO:0000256" key="4">
    <source>
        <dbReference type="ARBA" id="ARBA00022723"/>
    </source>
</evidence>
<evidence type="ECO:0000256" key="7">
    <source>
        <dbReference type="HAMAP-Rule" id="MF_00265"/>
    </source>
</evidence>
<dbReference type="InterPro" id="IPR002716">
    <property type="entry name" value="PIN_dom"/>
</dbReference>
<dbReference type="EMBL" id="JAOB01000076">
    <property type="protein sequence ID" value="EUA17565.1"/>
    <property type="molecule type" value="Genomic_DNA"/>
</dbReference>
<comment type="similarity">
    <text evidence="7">Belongs to the PINc/VapC protein family.</text>
</comment>
<evidence type="ECO:0000256" key="5">
    <source>
        <dbReference type="ARBA" id="ARBA00022801"/>
    </source>
</evidence>
<dbReference type="Gene3D" id="3.40.50.1010">
    <property type="entry name" value="5'-nuclease"/>
    <property type="match status" value="1"/>
</dbReference>
<feature type="binding site" evidence="7">
    <location>
        <position position="118"/>
    </location>
    <ligand>
        <name>Mg(2+)</name>
        <dbReference type="ChEBI" id="CHEBI:18420"/>
    </ligand>
</feature>
<dbReference type="HAMAP" id="MF_00265">
    <property type="entry name" value="VapC_Nob1"/>
    <property type="match status" value="1"/>
</dbReference>
<reference evidence="9" key="1">
    <citation type="submission" date="2014-01" db="EMBL/GenBank/DDBJ databases">
        <authorList>
            <person name="Brown-Elliot B."/>
            <person name="Wallace R."/>
            <person name="Lenaerts A."/>
            <person name="Ordway D."/>
            <person name="DeGroote M.A."/>
            <person name="Parker T."/>
            <person name="Sizemore C."/>
            <person name="Tallon L.J."/>
            <person name="Sadzewicz L.K."/>
            <person name="Sengamalay N."/>
            <person name="Fraser C.M."/>
            <person name="Hine E."/>
            <person name="Shefchek K.A."/>
            <person name="Das S.P."/>
            <person name="Tettelin H."/>
        </authorList>
    </citation>
    <scope>NUCLEOTIDE SEQUENCE [LARGE SCALE GENOMIC DNA]</scope>
    <source>
        <strain evidence="9">4042</strain>
    </source>
</reference>
<keyword evidence="2 7" id="KW-1277">Toxin-antitoxin system</keyword>
<keyword evidence="6 7" id="KW-0460">Magnesium</keyword>
<evidence type="ECO:0000256" key="3">
    <source>
        <dbReference type="ARBA" id="ARBA00022722"/>
    </source>
</evidence>
<dbReference type="GO" id="GO:0004540">
    <property type="term" value="F:RNA nuclease activity"/>
    <property type="evidence" value="ECO:0007669"/>
    <property type="project" value="InterPro"/>
</dbReference>
<organism evidence="9">
    <name type="scientific">Mycobacterium xenopi 4042</name>
    <dbReference type="NCBI Taxonomy" id="1299334"/>
    <lineage>
        <taxon>Bacteria</taxon>
        <taxon>Bacillati</taxon>
        <taxon>Actinomycetota</taxon>
        <taxon>Actinomycetes</taxon>
        <taxon>Mycobacteriales</taxon>
        <taxon>Mycobacteriaceae</taxon>
        <taxon>Mycobacterium</taxon>
    </lineage>
</organism>
<dbReference type="GO" id="GO:0000287">
    <property type="term" value="F:magnesium ion binding"/>
    <property type="evidence" value="ECO:0007669"/>
    <property type="project" value="UniProtKB-UniRule"/>
</dbReference>
<accession>X7ZG56</accession>
<gene>
    <name evidence="7" type="primary">vapC</name>
    <name evidence="9" type="ORF">I553_10623</name>
</gene>
<evidence type="ECO:0000259" key="8">
    <source>
        <dbReference type="Pfam" id="PF01850"/>
    </source>
</evidence>
<feature type="domain" description="PIN" evidence="8">
    <location>
        <begin position="30"/>
        <end position="144"/>
    </location>
</feature>